<dbReference type="eggNOG" id="ENOG5032VYB">
    <property type="taxonomic scope" value="Bacteria"/>
</dbReference>
<dbReference type="Gene3D" id="3.40.50.1110">
    <property type="entry name" value="SGNH hydrolase"/>
    <property type="match status" value="1"/>
</dbReference>
<name>F4KXN2_HALH1</name>
<protein>
    <recommendedName>
        <fullName evidence="3">Secretion system C-terminal sorting domain-containing protein</fullName>
    </recommendedName>
</protein>
<sequence>MLALYGIGTCLFAQDKINAFYIGHSLSDQIPDMVASLSNQAKPGTFNWTYQGIPGAPLRWQWQRKTARDYTPIPPHYYGFYDNAFGLSTGKFDVLVLTESVPRYQRIIDETYQYADSFYVYATRFNPNIQVYLYEDWHCLDSGTPTGCDYDVNAAKWRQRLSDDLPMWESVVSYLNNKYKPRKPVCMIPAAQGLARLYDLISGGALPGISKIEDLFSDRIHLNDVGKYFIACVHYAAIHRKSPEGLGHQLQVWWGGNFTAPSPTLAAKMQSIAWETVKNYPKNCLNQPTVAVNSPQISTAPLEIWPNPAGDQAQLRGLPTGEFYQLYNALGQIVYRGKGKILDVRMLEPGLYVLRSRYGSVRLVKQ</sequence>
<dbReference type="EMBL" id="CP002691">
    <property type="protein sequence ID" value="AEE51393.1"/>
    <property type="molecule type" value="Genomic_DNA"/>
</dbReference>
<proteinExistence type="predicted"/>
<dbReference type="InterPro" id="IPR036514">
    <property type="entry name" value="SGNH_hydro_sf"/>
</dbReference>
<dbReference type="AlphaFoldDB" id="F4KXN2"/>
<dbReference type="Proteomes" id="UP000008461">
    <property type="component" value="Chromosome"/>
</dbReference>
<dbReference type="GO" id="GO:0016788">
    <property type="term" value="F:hydrolase activity, acting on ester bonds"/>
    <property type="evidence" value="ECO:0007669"/>
    <property type="project" value="UniProtKB-ARBA"/>
</dbReference>
<evidence type="ECO:0000313" key="1">
    <source>
        <dbReference type="EMBL" id="AEE51393.1"/>
    </source>
</evidence>
<reference evidence="1 2" key="1">
    <citation type="journal article" date="2011" name="Stand. Genomic Sci.">
        <title>Complete genome sequence of Haliscomenobacter hydrossis type strain (O).</title>
        <authorList>
            <consortium name="US DOE Joint Genome Institute (JGI-PGF)"/>
            <person name="Daligault H."/>
            <person name="Lapidus A."/>
            <person name="Zeytun A."/>
            <person name="Nolan M."/>
            <person name="Lucas S."/>
            <person name="Del Rio T.G."/>
            <person name="Tice H."/>
            <person name="Cheng J.F."/>
            <person name="Tapia R."/>
            <person name="Han C."/>
            <person name="Goodwin L."/>
            <person name="Pitluck S."/>
            <person name="Liolios K."/>
            <person name="Pagani I."/>
            <person name="Ivanova N."/>
            <person name="Huntemann M."/>
            <person name="Mavromatis K."/>
            <person name="Mikhailova N."/>
            <person name="Pati A."/>
            <person name="Chen A."/>
            <person name="Palaniappan K."/>
            <person name="Land M."/>
            <person name="Hauser L."/>
            <person name="Brambilla E.M."/>
            <person name="Rohde M."/>
            <person name="Verbarg S."/>
            <person name="Goker M."/>
            <person name="Bristow J."/>
            <person name="Eisen J.A."/>
            <person name="Markowitz V."/>
            <person name="Hugenholtz P."/>
            <person name="Kyrpides N.C."/>
            <person name="Klenk H.P."/>
            <person name="Woyke T."/>
        </authorList>
    </citation>
    <scope>NUCLEOTIDE SEQUENCE [LARGE SCALE GENOMIC DNA]</scope>
    <source>
        <strain evidence="2">ATCC 27775 / DSM 1100 / LMG 10767 / O</strain>
    </source>
</reference>
<gene>
    <name evidence="1" type="ordered locus">Halhy_3538</name>
</gene>
<dbReference type="STRING" id="760192.Halhy_3538"/>
<dbReference type="KEGG" id="hhy:Halhy_3538"/>
<organism evidence="1 2">
    <name type="scientific">Haliscomenobacter hydrossis (strain ATCC 27775 / DSM 1100 / LMG 10767 / O)</name>
    <dbReference type="NCBI Taxonomy" id="760192"/>
    <lineage>
        <taxon>Bacteria</taxon>
        <taxon>Pseudomonadati</taxon>
        <taxon>Bacteroidota</taxon>
        <taxon>Saprospiria</taxon>
        <taxon>Saprospirales</taxon>
        <taxon>Haliscomenobacteraceae</taxon>
        <taxon>Haliscomenobacter</taxon>
    </lineage>
</organism>
<keyword evidence="2" id="KW-1185">Reference proteome</keyword>
<evidence type="ECO:0008006" key="3">
    <source>
        <dbReference type="Google" id="ProtNLM"/>
    </source>
</evidence>
<accession>F4KXN2</accession>
<evidence type="ECO:0000313" key="2">
    <source>
        <dbReference type="Proteomes" id="UP000008461"/>
    </source>
</evidence>
<dbReference type="HOGENOM" id="CLU_688409_0_0_10"/>
<reference key="2">
    <citation type="submission" date="2011-04" db="EMBL/GenBank/DDBJ databases">
        <title>Complete sequence of chromosome of Haliscomenobacter hydrossis DSM 1100.</title>
        <authorList>
            <consortium name="US DOE Joint Genome Institute (JGI-PGF)"/>
            <person name="Lucas S."/>
            <person name="Han J."/>
            <person name="Lapidus A."/>
            <person name="Bruce D."/>
            <person name="Goodwin L."/>
            <person name="Pitluck S."/>
            <person name="Peters L."/>
            <person name="Kyrpides N."/>
            <person name="Mavromatis K."/>
            <person name="Ivanova N."/>
            <person name="Ovchinnikova G."/>
            <person name="Pagani I."/>
            <person name="Daligault H."/>
            <person name="Detter J.C."/>
            <person name="Han C."/>
            <person name="Land M."/>
            <person name="Hauser L."/>
            <person name="Markowitz V."/>
            <person name="Cheng J.-F."/>
            <person name="Hugenholtz P."/>
            <person name="Woyke T."/>
            <person name="Wu D."/>
            <person name="Verbarg S."/>
            <person name="Frueling A."/>
            <person name="Brambilla E."/>
            <person name="Klenk H.-P."/>
            <person name="Eisen J.A."/>
        </authorList>
    </citation>
    <scope>NUCLEOTIDE SEQUENCE</scope>
    <source>
        <strain>DSM 1100</strain>
    </source>
</reference>